<organism evidence="3 4">
    <name type="scientific">Lentinus brumalis</name>
    <dbReference type="NCBI Taxonomy" id="2498619"/>
    <lineage>
        <taxon>Eukaryota</taxon>
        <taxon>Fungi</taxon>
        <taxon>Dikarya</taxon>
        <taxon>Basidiomycota</taxon>
        <taxon>Agaricomycotina</taxon>
        <taxon>Agaricomycetes</taxon>
        <taxon>Polyporales</taxon>
        <taxon>Polyporaceae</taxon>
        <taxon>Lentinus</taxon>
    </lineage>
</organism>
<evidence type="ECO:0000313" key="3">
    <source>
        <dbReference type="EMBL" id="RDX53266.1"/>
    </source>
</evidence>
<dbReference type="Pfam" id="PF00268">
    <property type="entry name" value="Ribonuc_red_sm"/>
    <property type="match status" value="1"/>
</dbReference>
<dbReference type="STRING" id="139420.A0A371DL71"/>
<dbReference type="PANTHER" id="PTHR23409:SF18">
    <property type="entry name" value="RIBONUCLEOSIDE-DIPHOSPHATE REDUCTASE SUBUNIT M2"/>
    <property type="match status" value="1"/>
</dbReference>
<dbReference type="GO" id="GO:0009263">
    <property type="term" value="P:deoxyribonucleotide biosynthetic process"/>
    <property type="evidence" value="ECO:0007669"/>
    <property type="project" value="InterPro"/>
</dbReference>
<dbReference type="AlphaFoldDB" id="A0A371DL71"/>
<dbReference type="PANTHER" id="PTHR23409">
    <property type="entry name" value="RIBONUCLEOSIDE-DIPHOSPHATE REDUCTASE SMALL CHAIN"/>
    <property type="match status" value="1"/>
</dbReference>
<dbReference type="InterPro" id="IPR000358">
    <property type="entry name" value="RNR_small_fam"/>
</dbReference>
<keyword evidence="4" id="KW-1185">Reference proteome</keyword>
<dbReference type="InterPro" id="IPR009078">
    <property type="entry name" value="Ferritin-like_SF"/>
</dbReference>
<sequence>MNRPYRADPILQPDNRRFTLHPIRYPHLWKAYKTAQSMFWTAEDVLDATADTSDWNDILSEEDRRFISTMLTWLTYSQRGIGTASADLIARFCAEVQIPEARCFYGFQIMAINIHKEAYTAILLDLVPEASDRNNSVDALKSEYVLTSKREWMSQWVMDRHKPFPVRLLALAVAQSILSSTATASLFWLCTRAHLPAVAQAHQLATQDQALHATFSVLLYRSLHDEVNLIWVKEIILAAVHLEQFFWDSLVRSQSHDALNITTMDNYIEHVADRLLDALNLPPMFSKANPFPFVPTTAIVGRAIPETPTYPTSPTQSVDTYDSDL</sequence>
<reference evidence="3 4" key="1">
    <citation type="journal article" date="2018" name="Biotechnol. Biofuels">
        <title>Integrative visual omics of the white-rot fungus Polyporus brumalis exposes the biotechnological potential of its oxidative enzymes for delignifying raw plant biomass.</title>
        <authorList>
            <person name="Miyauchi S."/>
            <person name="Rancon A."/>
            <person name="Drula E."/>
            <person name="Hage H."/>
            <person name="Chaduli D."/>
            <person name="Favel A."/>
            <person name="Grisel S."/>
            <person name="Henrissat B."/>
            <person name="Herpoel-Gimbert I."/>
            <person name="Ruiz-Duenas F.J."/>
            <person name="Chevret D."/>
            <person name="Hainaut M."/>
            <person name="Lin J."/>
            <person name="Wang M."/>
            <person name="Pangilinan J."/>
            <person name="Lipzen A."/>
            <person name="Lesage-Meessen L."/>
            <person name="Navarro D."/>
            <person name="Riley R."/>
            <person name="Grigoriev I.V."/>
            <person name="Zhou S."/>
            <person name="Raouche S."/>
            <person name="Rosso M.N."/>
        </authorList>
    </citation>
    <scope>NUCLEOTIDE SEQUENCE [LARGE SCALE GENOMIC DNA]</scope>
    <source>
        <strain evidence="3 4">BRFM 1820</strain>
    </source>
</reference>
<dbReference type="GO" id="GO:0016491">
    <property type="term" value="F:oxidoreductase activity"/>
    <property type="evidence" value="ECO:0007669"/>
    <property type="project" value="InterPro"/>
</dbReference>
<comment type="similarity">
    <text evidence="1">Belongs to the ribonucleoside diphosphate reductase small chain family.</text>
</comment>
<evidence type="ECO:0000256" key="1">
    <source>
        <dbReference type="ARBA" id="ARBA00009303"/>
    </source>
</evidence>
<dbReference type="SUPFAM" id="SSF47240">
    <property type="entry name" value="Ferritin-like"/>
    <property type="match status" value="1"/>
</dbReference>
<dbReference type="Proteomes" id="UP000256964">
    <property type="component" value="Unassembled WGS sequence"/>
</dbReference>
<dbReference type="InterPro" id="IPR012348">
    <property type="entry name" value="RNR-like"/>
</dbReference>
<name>A0A371DL71_9APHY</name>
<protein>
    <submittedName>
        <fullName evidence="3">Ribonucleoside-diphosphate reductase small chain B</fullName>
    </submittedName>
</protein>
<feature type="region of interest" description="Disordered" evidence="2">
    <location>
        <begin position="305"/>
        <end position="325"/>
    </location>
</feature>
<dbReference type="CDD" id="cd01049">
    <property type="entry name" value="RNRR2"/>
    <property type="match status" value="1"/>
</dbReference>
<evidence type="ECO:0000313" key="4">
    <source>
        <dbReference type="Proteomes" id="UP000256964"/>
    </source>
</evidence>
<proteinExistence type="inferred from homology"/>
<gene>
    <name evidence="3" type="ORF">OH76DRAFT_1343696</name>
</gene>
<dbReference type="InterPro" id="IPR033909">
    <property type="entry name" value="RNR_small"/>
</dbReference>
<dbReference type="EMBL" id="KZ857388">
    <property type="protein sequence ID" value="RDX53266.1"/>
    <property type="molecule type" value="Genomic_DNA"/>
</dbReference>
<evidence type="ECO:0000256" key="2">
    <source>
        <dbReference type="SAM" id="MobiDB-lite"/>
    </source>
</evidence>
<dbReference type="Gene3D" id="1.10.620.20">
    <property type="entry name" value="Ribonucleotide Reductase, subunit A"/>
    <property type="match status" value="1"/>
</dbReference>
<accession>A0A371DL71</accession>
<feature type="compositionally biased region" description="Polar residues" evidence="2">
    <location>
        <begin position="309"/>
        <end position="325"/>
    </location>
</feature>